<evidence type="ECO:0000256" key="1">
    <source>
        <dbReference type="SAM" id="MobiDB-lite"/>
    </source>
</evidence>
<organism evidence="2 3">
    <name type="scientific">Aureobasidium melanogenum</name>
    <name type="common">Aureobasidium pullulans var. melanogenum</name>
    <dbReference type="NCBI Taxonomy" id="46634"/>
    <lineage>
        <taxon>Eukaryota</taxon>
        <taxon>Fungi</taxon>
        <taxon>Dikarya</taxon>
        <taxon>Ascomycota</taxon>
        <taxon>Pezizomycotina</taxon>
        <taxon>Dothideomycetes</taxon>
        <taxon>Dothideomycetidae</taxon>
        <taxon>Dothideales</taxon>
        <taxon>Saccotheciaceae</taxon>
        <taxon>Aureobasidium</taxon>
    </lineage>
</organism>
<evidence type="ECO:0000313" key="2">
    <source>
        <dbReference type="EMBL" id="KAG9667194.1"/>
    </source>
</evidence>
<dbReference type="EMBL" id="JAHFXF010001452">
    <property type="protein sequence ID" value="KAG9667194.1"/>
    <property type="molecule type" value="Genomic_DNA"/>
</dbReference>
<accession>A0A9P8IXE0</accession>
<feature type="region of interest" description="Disordered" evidence="1">
    <location>
        <begin position="1"/>
        <end position="49"/>
    </location>
</feature>
<reference evidence="2" key="1">
    <citation type="journal article" date="2021" name="J Fungi (Basel)">
        <title>Virulence traits and population genomics of the black yeast Aureobasidium melanogenum.</title>
        <authorList>
            <person name="Cernosa A."/>
            <person name="Sun X."/>
            <person name="Gostincar C."/>
            <person name="Fang C."/>
            <person name="Gunde-Cimerman N."/>
            <person name="Song Z."/>
        </authorList>
    </citation>
    <scope>NUCLEOTIDE SEQUENCE</scope>
    <source>
        <strain evidence="2">EXF-9911</strain>
    </source>
</reference>
<feature type="compositionally biased region" description="Low complexity" evidence="1">
    <location>
        <begin position="23"/>
        <end position="36"/>
    </location>
</feature>
<sequence length="377" mass="42365">MAVVATMAQTSTSQPNLWKPRYAAQQHQEKPQPAQQFTRSRSLREPFDAAELTRKLENYRQELKLEKARRELANKKAEQALGPAQPPTTQKDTAAPEVKSSAGMQHAQSVSVPKSLVANEQPERRRSIIHRSRKQSTQEDTPTEPAKPFIPRVAAKQFANTTTPLKEKTETPSTSSHQASEPKPKEIKVKDTSKKHVLDWSEPAIHNKPASPPLPSTLEYPDAEKSQARMHALHAFRDASKAGRPRPLSTALENMREWDAVDNVYSKPAKPIHEEPSASPAPIHPFNRPALKAADRHDWAQQSQCGDSARQSLHLFRKKDSAHEEAEMAGLRASMRPAPKPRQKSHGDASDHLIGDAVKQIREERRRSSILNIFRRH</sequence>
<feature type="compositionally biased region" description="Polar residues" evidence="1">
    <location>
        <begin position="7"/>
        <end position="16"/>
    </location>
</feature>
<dbReference type="Proteomes" id="UP000779574">
    <property type="component" value="Unassembled WGS sequence"/>
</dbReference>
<dbReference type="OrthoDB" id="3910151at2759"/>
<feature type="non-terminal residue" evidence="2">
    <location>
        <position position="377"/>
    </location>
</feature>
<proteinExistence type="predicted"/>
<feature type="compositionally biased region" description="Polar residues" evidence="1">
    <location>
        <begin position="102"/>
        <end position="112"/>
    </location>
</feature>
<feature type="region of interest" description="Disordered" evidence="1">
    <location>
        <begin position="70"/>
        <end position="194"/>
    </location>
</feature>
<dbReference type="AlphaFoldDB" id="A0A9P8IXE0"/>
<reference evidence="2" key="2">
    <citation type="submission" date="2021-08" db="EMBL/GenBank/DDBJ databases">
        <authorList>
            <person name="Gostincar C."/>
            <person name="Sun X."/>
            <person name="Song Z."/>
            <person name="Gunde-Cimerman N."/>
        </authorList>
    </citation>
    <scope>NUCLEOTIDE SEQUENCE</scope>
    <source>
        <strain evidence="2">EXF-9911</strain>
    </source>
</reference>
<feature type="compositionally biased region" description="Basic and acidic residues" evidence="1">
    <location>
        <begin position="345"/>
        <end position="356"/>
    </location>
</feature>
<feature type="region of interest" description="Disordered" evidence="1">
    <location>
        <begin position="320"/>
        <end position="356"/>
    </location>
</feature>
<protein>
    <submittedName>
        <fullName evidence="2">Uncharacterized protein</fullName>
    </submittedName>
</protein>
<gene>
    <name evidence="2" type="ORF">KCU76_g17778</name>
</gene>
<feature type="compositionally biased region" description="Basic and acidic residues" evidence="1">
    <location>
        <begin position="180"/>
        <end position="194"/>
    </location>
</feature>
<evidence type="ECO:0000313" key="3">
    <source>
        <dbReference type="Proteomes" id="UP000779574"/>
    </source>
</evidence>
<name>A0A9P8IXE0_AURME</name>
<comment type="caution">
    <text evidence="2">The sequence shown here is derived from an EMBL/GenBank/DDBJ whole genome shotgun (WGS) entry which is preliminary data.</text>
</comment>
<feature type="region of interest" description="Disordered" evidence="1">
    <location>
        <begin position="269"/>
        <end position="288"/>
    </location>
</feature>